<dbReference type="Proteomes" id="UP000789702">
    <property type="component" value="Unassembled WGS sequence"/>
</dbReference>
<sequence length="117" mass="13699">MNKPIKTIPSKKGGVKINVGSYLITKESNRKDTYYWCCDKRKDRCKDHAVTKLLNNTHIFKSFTKHNSHALEVHKVEIAKITDQIKRQARETQDKPVKIVQDTVINTQRNFVSIFHY</sequence>
<accession>A0ACA9LR53</accession>
<evidence type="ECO:0000313" key="1">
    <source>
        <dbReference type="EMBL" id="CAG8539349.1"/>
    </source>
</evidence>
<name>A0ACA9LR53_9GLOM</name>
<proteinExistence type="predicted"/>
<protein>
    <submittedName>
        <fullName evidence="1">6894_t:CDS:1</fullName>
    </submittedName>
</protein>
<reference evidence="1" key="1">
    <citation type="submission" date="2021-06" db="EMBL/GenBank/DDBJ databases">
        <authorList>
            <person name="Kallberg Y."/>
            <person name="Tangrot J."/>
            <person name="Rosling A."/>
        </authorList>
    </citation>
    <scope>NUCLEOTIDE SEQUENCE</scope>
    <source>
        <strain evidence="1">IL203A</strain>
    </source>
</reference>
<organism evidence="1 2">
    <name type="scientific">Dentiscutata heterogama</name>
    <dbReference type="NCBI Taxonomy" id="1316150"/>
    <lineage>
        <taxon>Eukaryota</taxon>
        <taxon>Fungi</taxon>
        <taxon>Fungi incertae sedis</taxon>
        <taxon>Mucoromycota</taxon>
        <taxon>Glomeromycotina</taxon>
        <taxon>Glomeromycetes</taxon>
        <taxon>Diversisporales</taxon>
        <taxon>Gigasporaceae</taxon>
        <taxon>Dentiscutata</taxon>
    </lineage>
</organism>
<gene>
    <name evidence="1" type="ORF">DHETER_LOCUS4732</name>
</gene>
<comment type="caution">
    <text evidence="1">The sequence shown here is derived from an EMBL/GenBank/DDBJ whole genome shotgun (WGS) entry which is preliminary data.</text>
</comment>
<evidence type="ECO:0000313" key="2">
    <source>
        <dbReference type="Proteomes" id="UP000789702"/>
    </source>
</evidence>
<keyword evidence="2" id="KW-1185">Reference proteome</keyword>
<dbReference type="EMBL" id="CAJVPU010004882">
    <property type="protein sequence ID" value="CAG8539349.1"/>
    <property type="molecule type" value="Genomic_DNA"/>
</dbReference>